<sequence>MAEGGNSGLCPDWIYSDSSNVHVAKDKAWFTSYYPFQSSIGSIYNIGAPTPVIGIGTVELEVKARPRSFWPSTIQLHNVLHAPNYICNVLGRPLASVYTISLGRSVHEGGPPFRGGLFLSGRQVAHFQPGPISLISLAVAQPEGREFSQSPFKDKAAWVVSCHWDNAERVRWQALQAQAAQELEPPKYTPTYTMRELEYVNEHWGTEFRFLTQYRLKIHEEADRSEGRRIIRALMAGRDPAKKEEGDIEINGTLEDYQDANGGDPTKHSQNPLAPRAQFL</sequence>
<evidence type="ECO:0000256" key="1">
    <source>
        <dbReference type="SAM" id="MobiDB-lite"/>
    </source>
</evidence>
<dbReference type="AlphaFoldDB" id="A0A8H7IT83"/>
<dbReference type="Pfam" id="PF22936">
    <property type="entry name" value="Pol_BBD"/>
    <property type="match status" value="1"/>
</dbReference>
<proteinExistence type="predicted"/>
<feature type="domain" description="Retrovirus-related Pol polyprotein from transposon TNT 1-94-like beta-barrel" evidence="2">
    <location>
        <begin position="13"/>
        <end position="90"/>
    </location>
</feature>
<feature type="region of interest" description="Disordered" evidence="1">
    <location>
        <begin position="254"/>
        <end position="280"/>
    </location>
</feature>
<evidence type="ECO:0000259" key="2">
    <source>
        <dbReference type="Pfam" id="PF22936"/>
    </source>
</evidence>
<dbReference type="InterPro" id="IPR054722">
    <property type="entry name" value="PolX-like_BBD"/>
</dbReference>
<protein>
    <recommendedName>
        <fullName evidence="2">Retrovirus-related Pol polyprotein from transposon TNT 1-94-like beta-barrel domain-containing protein</fullName>
    </recommendedName>
</protein>
<organism evidence="3 4">
    <name type="scientific">Ascochyta lentis</name>
    <dbReference type="NCBI Taxonomy" id="205686"/>
    <lineage>
        <taxon>Eukaryota</taxon>
        <taxon>Fungi</taxon>
        <taxon>Dikarya</taxon>
        <taxon>Ascomycota</taxon>
        <taxon>Pezizomycotina</taxon>
        <taxon>Dothideomycetes</taxon>
        <taxon>Pleosporomycetidae</taxon>
        <taxon>Pleosporales</taxon>
        <taxon>Pleosporineae</taxon>
        <taxon>Didymellaceae</taxon>
        <taxon>Ascochyta</taxon>
    </lineage>
</organism>
<dbReference type="Proteomes" id="UP000651452">
    <property type="component" value="Unassembled WGS sequence"/>
</dbReference>
<gene>
    <name evidence="3" type="ORF">EKO04_011015</name>
</gene>
<dbReference type="EMBL" id="RZGK01000022">
    <property type="protein sequence ID" value="KAF9690766.1"/>
    <property type="molecule type" value="Genomic_DNA"/>
</dbReference>
<evidence type="ECO:0000313" key="4">
    <source>
        <dbReference type="Proteomes" id="UP000651452"/>
    </source>
</evidence>
<dbReference type="PANTHER" id="PTHR40628">
    <property type="entry name" value="CHROMO DOMAIN-CONTAINING PROTEIN"/>
    <property type="match status" value="1"/>
</dbReference>
<evidence type="ECO:0000313" key="3">
    <source>
        <dbReference type="EMBL" id="KAF9690766.1"/>
    </source>
</evidence>
<name>A0A8H7IT83_9PLEO</name>
<dbReference type="OrthoDB" id="4232400at2759"/>
<dbReference type="PANTHER" id="PTHR40628:SF1">
    <property type="entry name" value="CHROMO DOMAIN-CONTAINING PROTEIN"/>
    <property type="match status" value="1"/>
</dbReference>
<accession>A0A8H7IT83</accession>
<comment type="caution">
    <text evidence="3">The sequence shown here is derived from an EMBL/GenBank/DDBJ whole genome shotgun (WGS) entry which is preliminary data.</text>
</comment>
<reference evidence="3" key="1">
    <citation type="submission" date="2018-12" db="EMBL/GenBank/DDBJ databases">
        <authorList>
            <person name="Syme R.A."/>
            <person name="Farfan-Caceres L."/>
            <person name="Lichtenzveig J."/>
        </authorList>
    </citation>
    <scope>NUCLEOTIDE SEQUENCE</scope>
    <source>
        <strain evidence="3">Al4</strain>
    </source>
</reference>
<reference evidence="3" key="2">
    <citation type="submission" date="2020-09" db="EMBL/GenBank/DDBJ databases">
        <title>Reference genome assembly for Australian Ascochyta lentis isolate Al4.</title>
        <authorList>
            <person name="Lee R.C."/>
            <person name="Farfan-Caceres L.M."/>
            <person name="Debler J.W."/>
            <person name="Williams A.H."/>
            <person name="Henares B.M."/>
        </authorList>
    </citation>
    <scope>NUCLEOTIDE SEQUENCE</scope>
    <source>
        <strain evidence="3">Al4</strain>
    </source>
</reference>
<keyword evidence="4" id="KW-1185">Reference proteome</keyword>